<evidence type="ECO:0000313" key="5">
    <source>
        <dbReference type="EMBL" id="SHO67191.1"/>
    </source>
</evidence>
<feature type="domain" description="Mannitol dehydrogenase N-terminal" evidence="3">
    <location>
        <begin position="92"/>
        <end position="230"/>
    </location>
</feature>
<dbReference type="EMBL" id="FRXO01000011">
    <property type="protein sequence ID" value="SHO67191.1"/>
    <property type="molecule type" value="Genomic_DNA"/>
</dbReference>
<evidence type="ECO:0000259" key="3">
    <source>
        <dbReference type="Pfam" id="PF01232"/>
    </source>
</evidence>
<name>A0A1M7ZQP6_9HYPH</name>
<accession>A0A1M7ZQP6</accession>
<dbReference type="Pfam" id="PF08125">
    <property type="entry name" value="Mannitol_dh_C"/>
    <property type="match status" value="1"/>
</dbReference>
<dbReference type="Gene3D" id="1.10.1040.10">
    <property type="entry name" value="N-(1-d-carboxylethyl)-l-norvaline Dehydrogenase, domain 2"/>
    <property type="match status" value="1"/>
</dbReference>
<dbReference type="PANTHER" id="PTHR30524">
    <property type="entry name" value="MANNITOL-1-PHOSPHATE 5-DEHYDROGENASE"/>
    <property type="match status" value="1"/>
</dbReference>
<organism evidence="5 6">
    <name type="scientific">Pseudoxanthobacter soli DSM 19599</name>
    <dbReference type="NCBI Taxonomy" id="1123029"/>
    <lineage>
        <taxon>Bacteria</taxon>
        <taxon>Pseudomonadati</taxon>
        <taxon>Pseudomonadota</taxon>
        <taxon>Alphaproteobacteria</taxon>
        <taxon>Hyphomicrobiales</taxon>
        <taxon>Segnochrobactraceae</taxon>
        <taxon>Pseudoxanthobacter</taxon>
    </lineage>
</organism>
<dbReference type="SUPFAM" id="SSF51735">
    <property type="entry name" value="NAD(P)-binding Rossmann-fold domains"/>
    <property type="match status" value="1"/>
</dbReference>
<evidence type="ECO:0000256" key="2">
    <source>
        <dbReference type="ARBA" id="ARBA00023027"/>
    </source>
</evidence>
<proteinExistence type="predicted"/>
<evidence type="ECO:0000313" key="6">
    <source>
        <dbReference type="Proteomes" id="UP000186406"/>
    </source>
</evidence>
<dbReference type="Gene3D" id="3.40.50.720">
    <property type="entry name" value="NAD(P)-binding Rossmann-like Domain"/>
    <property type="match status" value="1"/>
</dbReference>
<evidence type="ECO:0000256" key="1">
    <source>
        <dbReference type="ARBA" id="ARBA00023002"/>
    </source>
</evidence>
<dbReference type="InterPro" id="IPR036291">
    <property type="entry name" value="NAD(P)-bd_dom_sf"/>
</dbReference>
<dbReference type="STRING" id="1123029.SAMN02745172_03864"/>
<dbReference type="Pfam" id="PF01232">
    <property type="entry name" value="Mannitol_dh"/>
    <property type="match status" value="1"/>
</dbReference>
<dbReference type="SUPFAM" id="SSF48179">
    <property type="entry name" value="6-phosphogluconate dehydrogenase C-terminal domain-like"/>
    <property type="match status" value="1"/>
</dbReference>
<dbReference type="PANTHER" id="PTHR30524:SF0">
    <property type="entry name" value="ALTRONATE OXIDOREDUCTASE-RELATED"/>
    <property type="match status" value="1"/>
</dbReference>
<dbReference type="InterPro" id="IPR013118">
    <property type="entry name" value="Mannitol_DH_C"/>
</dbReference>
<dbReference type="Proteomes" id="UP000186406">
    <property type="component" value="Unassembled WGS sequence"/>
</dbReference>
<dbReference type="OrthoDB" id="271711at2"/>
<reference evidence="5 6" key="1">
    <citation type="submission" date="2016-12" db="EMBL/GenBank/DDBJ databases">
        <authorList>
            <person name="Song W.-J."/>
            <person name="Kurnit D.M."/>
        </authorList>
    </citation>
    <scope>NUCLEOTIDE SEQUENCE [LARGE SCALE GENOMIC DNA]</scope>
    <source>
        <strain evidence="5 6">DSM 19599</strain>
    </source>
</reference>
<dbReference type="InterPro" id="IPR008927">
    <property type="entry name" value="6-PGluconate_DH-like_C_sf"/>
</dbReference>
<dbReference type="RefSeq" id="WP_073631768.1">
    <property type="nucleotide sequence ID" value="NZ_FRXO01000011.1"/>
</dbReference>
<gene>
    <name evidence="5" type="ORF">SAMN02745172_03864</name>
</gene>
<dbReference type="InterPro" id="IPR013131">
    <property type="entry name" value="Mannitol_DH_N"/>
</dbReference>
<evidence type="ECO:0000259" key="4">
    <source>
        <dbReference type="Pfam" id="PF08125"/>
    </source>
</evidence>
<protein>
    <submittedName>
        <fullName evidence="5">Tagaturonate reductase</fullName>
    </submittedName>
</protein>
<keyword evidence="2" id="KW-0520">NAD</keyword>
<feature type="domain" description="Mannitol dehydrogenase C-terminal" evidence="4">
    <location>
        <begin position="248"/>
        <end position="366"/>
    </location>
</feature>
<dbReference type="AlphaFoldDB" id="A0A1M7ZQP6"/>
<dbReference type="InterPro" id="IPR013328">
    <property type="entry name" value="6PGD_dom2"/>
</dbReference>
<keyword evidence="1" id="KW-0560">Oxidoreductase</keyword>
<sequence length="377" mass="41344">MSTLSTPILQFGTSRFLQAHADLFVSEAMEAGEALGPVAVVQTTASPESAARIAAMADGAGYPVRIRGLKAGSRIDEERRGRAVRRALQADRDWAEVRRIAVEEAAVILSNTGDRGFDLDERDDAALIADPTRVPRSFPAKLAVLLFARWQKRPDAPISLFPCELVSRNGDRLRDLVAGLAGAWGLSEGFVAYLHERCRWANSLVDRIVSEPIQPVGAVAEPYALWAIEAQDGLVLPCRHEAIVVTDDLPRYERLKLHLLNLGHTYLAERWLEGGRAADETVLQIMNDPAIRADLEAVWAEEVLPVFAAEGLGEEAAAYAGEVRDRFLNPFLAHRIADIAQNHAEKKRRRLAPVIALAEQHGLDIPQTRLRAACAGL</sequence>
<keyword evidence="6" id="KW-1185">Reference proteome</keyword>
<dbReference type="GO" id="GO:0016491">
    <property type="term" value="F:oxidoreductase activity"/>
    <property type="evidence" value="ECO:0007669"/>
    <property type="project" value="UniProtKB-KW"/>
</dbReference>